<dbReference type="RefSeq" id="WP_189026315.1">
    <property type="nucleotide sequence ID" value="NZ_BMNE01000002.1"/>
</dbReference>
<evidence type="ECO:0000259" key="5">
    <source>
        <dbReference type="PROSITE" id="PS50977"/>
    </source>
</evidence>
<name>A0ABQ2K9Q3_9NOCA</name>
<gene>
    <name evidence="6" type="primary">rifQ</name>
    <name evidence="6" type="ORF">GCM10011610_19960</name>
</gene>
<evidence type="ECO:0000256" key="1">
    <source>
        <dbReference type="ARBA" id="ARBA00023015"/>
    </source>
</evidence>
<dbReference type="PROSITE" id="PS50977">
    <property type="entry name" value="HTH_TETR_2"/>
    <property type="match status" value="1"/>
</dbReference>
<accession>A0ABQ2K9Q3</accession>
<dbReference type="Pfam" id="PF02909">
    <property type="entry name" value="TetR_C_1"/>
    <property type="match status" value="1"/>
</dbReference>
<dbReference type="Gene3D" id="1.10.357.10">
    <property type="entry name" value="Tetracycline Repressor, domain 2"/>
    <property type="match status" value="1"/>
</dbReference>
<keyword evidence="7" id="KW-1185">Reference proteome</keyword>
<dbReference type="InterPro" id="IPR036271">
    <property type="entry name" value="Tet_transcr_reg_TetR-rel_C_sf"/>
</dbReference>
<dbReference type="InterPro" id="IPR004111">
    <property type="entry name" value="Repressor_TetR_C"/>
</dbReference>
<protein>
    <submittedName>
        <fullName evidence="6">TetR family transcriptional regulator</fullName>
    </submittedName>
</protein>
<reference evidence="7" key="1">
    <citation type="journal article" date="2019" name="Int. J. Syst. Evol. Microbiol.">
        <title>The Global Catalogue of Microorganisms (GCM) 10K type strain sequencing project: providing services to taxonomists for standard genome sequencing and annotation.</title>
        <authorList>
            <consortium name="The Broad Institute Genomics Platform"/>
            <consortium name="The Broad Institute Genome Sequencing Center for Infectious Disease"/>
            <person name="Wu L."/>
            <person name="Ma J."/>
        </authorList>
    </citation>
    <scope>NUCLEOTIDE SEQUENCE [LARGE SCALE GENOMIC DNA]</scope>
    <source>
        <strain evidence="7">CGMCC 4.7329</strain>
    </source>
</reference>
<dbReference type="Gene3D" id="1.10.10.60">
    <property type="entry name" value="Homeodomain-like"/>
    <property type="match status" value="1"/>
</dbReference>
<organism evidence="6 7">
    <name type="scientific">Nocardia rhizosphaerihabitans</name>
    <dbReference type="NCBI Taxonomy" id="1691570"/>
    <lineage>
        <taxon>Bacteria</taxon>
        <taxon>Bacillati</taxon>
        <taxon>Actinomycetota</taxon>
        <taxon>Actinomycetes</taxon>
        <taxon>Mycobacteriales</taxon>
        <taxon>Nocardiaceae</taxon>
        <taxon>Nocardia</taxon>
    </lineage>
</organism>
<dbReference type="InterPro" id="IPR001647">
    <property type="entry name" value="HTH_TetR"/>
</dbReference>
<sequence length="247" mass="26724">MAAASTNSNAIASVWTRPARERRDQPALSRDQIVAEAIGLLDTEGFDALSMRKLGARLGAGATSLYTHVANKDELLELVVDQVIGEVKCPAPDPQHWRVPMHEQADALRATLLAHPWITIVLSNAALTYLGPNMMRLTDSMLAIVEAGGFDDDVVDITTNTVFQFIVGACANEAAMLMTVARSGLSTQQWVDQVMAASAAASTRYPRLHRRYVEQRPQVVAEAAAGVVSRFTQAIDLLLDGAETRRG</sequence>
<dbReference type="SUPFAM" id="SSF48498">
    <property type="entry name" value="Tetracyclin repressor-like, C-terminal domain"/>
    <property type="match status" value="1"/>
</dbReference>
<evidence type="ECO:0000256" key="2">
    <source>
        <dbReference type="ARBA" id="ARBA00023125"/>
    </source>
</evidence>
<dbReference type="Proteomes" id="UP000658127">
    <property type="component" value="Unassembled WGS sequence"/>
</dbReference>
<dbReference type="PROSITE" id="PS01081">
    <property type="entry name" value="HTH_TETR_1"/>
    <property type="match status" value="1"/>
</dbReference>
<dbReference type="InterPro" id="IPR023772">
    <property type="entry name" value="DNA-bd_HTH_TetR-type_CS"/>
</dbReference>
<dbReference type="InterPro" id="IPR009057">
    <property type="entry name" value="Homeodomain-like_sf"/>
</dbReference>
<comment type="caution">
    <text evidence="6">The sequence shown here is derived from an EMBL/GenBank/DDBJ whole genome shotgun (WGS) entry which is preliminary data.</text>
</comment>
<evidence type="ECO:0000256" key="4">
    <source>
        <dbReference type="PROSITE-ProRule" id="PRU00335"/>
    </source>
</evidence>
<keyword evidence="3" id="KW-0804">Transcription</keyword>
<evidence type="ECO:0000313" key="7">
    <source>
        <dbReference type="Proteomes" id="UP000658127"/>
    </source>
</evidence>
<feature type="DNA-binding region" description="H-T-H motif" evidence="4">
    <location>
        <begin position="50"/>
        <end position="69"/>
    </location>
</feature>
<dbReference type="PANTHER" id="PTHR30055:SF151">
    <property type="entry name" value="TRANSCRIPTIONAL REGULATORY PROTEIN"/>
    <property type="match status" value="1"/>
</dbReference>
<dbReference type="PANTHER" id="PTHR30055">
    <property type="entry name" value="HTH-TYPE TRANSCRIPTIONAL REGULATOR RUTR"/>
    <property type="match status" value="1"/>
</dbReference>
<dbReference type="Pfam" id="PF00440">
    <property type="entry name" value="TetR_N"/>
    <property type="match status" value="1"/>
</dbReference>
<keyword evidence="1" id="KW-0805">Transcription regulation</keyword>
<evidence type="ECO:0000313" key="6">
    <source>
        <dbReference type="EMBL" id="GGN75537.1"/>
    </source>
</evidence>
<feature type="domain" description="HTH tetR-type" evidence="5">
    <location>
        <begin position="27"/>
        <end position="87"/>
    </location>
</feature>
<evidence type="ECO:0000256" key="3">
    <source>
        <dbReference type="ARBA" id="ARBA00023163"/>
    </source>
</evidence>
<keyword evidence="2 4" id="KW-0238">DNA-binding</keyword>
<proteinExistence type="predicted"/>
<dbReference type="SUPFAM" id="SSF46689">
    <property type="entry name" value="Homeodomain-like"/>
    <property type="match status" value="1"/>
</dbReference>
<dbReference type="EMBL" id="BMNE01000002">
    <property type="protein sequence ID" value="GGN75537.1"/>
    <property type="molecule type" value="Genomic_DNA"/>
</dbReference>
<dbReference type="InterPro" id="IPR050109">
    <property type="entry name" value="HTH-type_TetR-like_transc_reg"/>
</dbReference>